<evidence type="ECO:0000256" key="5">
    <source>
        <dbReference type="ARBA" id="ARBA00022692"/>
    </source>
</evidence>
<name>A0A2M9HD97_9BIFI</name>
<feature type="region of interest" description="Disordered" evidence="9">
    <location>
        <begin position="374"/>
        <end position="422"/>
    </location>
</feature>
<dbReference type="InterPro" id="IPR000425">
    <property type="entry name" value="MIP"/>
</dbReference>
<evidence type="ECO:0000256" key="6">
    <source>
        <dbReference type="ARBA" id="ARBA00022989"/>
    </source>
</evidence>
<evidence type="ECO:0000313" key="11">
    <source>
        <dbReference type="EMBL" id="PJM74781.1"/>
    </source>
</evidence>
<accession>A0A2M9HD97</accession>
<dbReference type="EMBL" id="PEBK01000008">
    <property type="protein sequence ID" value="PJM74781.1"/>
    <property type="molecule type" value="Genomic_DNA"/>
</dbReference>
<feature type="transmembrane region" description="Helical" evidence="10">
    <location>
        <begin position="254"/>
        <end position="277"/>
    </location>
</feature>
<evidence type="ECO:0000256" key="7">
    <source>
        <dbReference type="ARBA" id="ARBA00023136"/>
    </source>
</evidence>
<organism evidence="11 12">
    <name type="scientific">Bifidobacterium simiarum</name>
    <dbReference type="NCBI Taxonomy" id="2045441"/>
    <lineage>
        <taxon>Bacteria</taxon>
        <taxon>Bacillati</taxon>
        <taxon>Actinomycetota</taxon>
        <taxon>Actinomycetes</taxon>
        <taxon>Bifidobacteriales</taxon>
        <taxon>Bifidobacteriaceae</taxon>
        <taxon>Bifidobacterium</taxon>
    </lineage>
</organism>
<feature type="transmembrane region" description="Helical" evidence="10">
    <location>
        <begin position="339"/>
        <end position="359"/>
    </location>
</feature>
<dbReference type="AlphaFoldDB" id="A0A2M9HD97"/>
<dbReference type="GO" id="GO:0015250">
    <property type="term" value="F:water channel activity"/>
    <property type="evidence" value="ECO:0007669"/>
    <property type="project" value="TreeGrafter"/>
</dbReference>
<dbReference type="SUPFAM" id="SSF81338">
    <property type="entry name" value="Aquaporin-like"/>
    <property type="match status" value="1"/>
</dbReference>
<dbReference type="InterPro" id="IPR023271">
    <property type="entry name" value="Aquaporin-like"/>
</dbReference>
<dbReference type="Gene3D" id="1.20.1080.10">
    <property type="entry name" value="Glycerol uptake facilitator protein"/>
    <property type="match status" value="1"/>
</dbReference>
<keyword evidence="4" id="KW-1003">Cell membrane</keyword>
<evidence type="ECO:0000256" key="9">
    <source>
        <dbReference type="SAM" id="MobiDB-lite"/>
    </source>
</evidence>
<dbReference type="PROSITE" id="PS00221">
    <property type="entry name" value="MIP"/>
    <property type="match status" value="1"/>
</dbReference>
<keyword evidence="7 10" id="KW-0472">Membrane</keyword>
<feature type="region of interest" description="Disordered" evidence="9">
    <location>
        <begin position="70"/>
        <end position="111"/>
    </location>
</feature>
<keyword evidence="5 8" id="KW-0812">Transmembrane</keyword>
<dbReference type="PANTHER" id="PTHR19139">
    <property type="entry name" value="AQUAPORIN TRANSPORTER"/>
    <property type="match status" value="1"/>
</dbReference>
<evidence type="ECO:0000256" key="2">
    <source>
        <dbReference type="ARBA" id="ARBA00006175"/>
    </source>
</evidence>
<proteinExistence type="inferred from homology"/>
<keyword evidence="3 8" id="KW-0813">Transport</keyword>
<evidence type="ECO:0000313" key="12">
    <source>
        <dbReference type="Proteomes" id="UP000231451"/>
    </source>
</evidence>
<keyword evidence="6 10" id="KW-1133">Transmembrane helix</keyword>
<feature type="compositionally biased region" description="Low complexity" evidence="9">
    <location>
        <begin position="79"/>
        <end position="106"/>
    </location>
</feature>
<keyword evidence="12" id="KW-1185">Reference proteome</keyword>
<dbReference type="OrthoDB" id="9807293at2"/>
<evidence type="ECO:0000256" key="10">
    <source>
        <dbReference type="SAM" id="Phobius"/>
    </source>
</evidence>
<feature type="transmembrane region" description="Helical" evidence="10">
    <location>
        <begin position="289"/>
        <end position="308"/>
    </location>
</feature>
<dbReference type="InterPro" id="IPR022357">
    <property type="entry name" value="MIP_CS"/>
</dbReference>
<feature type="compositionally biased region" description="Low complexity" evidence="9">
    <location>
        <begin position="374"/>
        <end position="387"/>
    </location>
</feature>
<feature type="transmembrane region" description="Helical" evidence="10">
    <location>
        <begin position="147"/>
        <end position="171"/>
    </location>
</feature>
<evidence type="ECO:0000256" key="3">
    <source>
        <dbReference type="ARBA" id="ARBA00022448"/>
    </source>
</evidence>
<reference evidence="11 12" key="1">
    <citation type="submission" date="2017-10" db="EMBL/GenBank/DDBJ databases">
        <title>Draft genome sequences of strains TRE 1, TRE 9, TRE H and TRI 7, isolated from tamarins, belonging to four potential novel Bifidobacterium species.</title>
        <authorList>
            <person name="Mattarelli P."/>
            <person name="Modesto M."/>
            <person name="Puglisi E."/>
            <person name="Morelli L."/>
            <person name="Spezio C."/>
            <person name="Bonetti A."/>
            <person name="Sandri C."/>
        </authorList>
    </citation>
    <scope>NUCLEOTIDE SEQUENCE [LARGE SCALE GENOMIC DNA]</scope>
    <source>
        <strain evidence="12">TRI7</strain>
    </source>
</reference>
<comment type="caution">
    <text evidence="11">The sequence shown here is derived from an EMBL/GenBank/DDBJ whole genome shotgun (WGS) entry which is preliminary data.</text>
</comment>
<feature type="transmembrane region" description="Helical" evidence="10">
    <location>
        <begin position="124"/>
        <end position="141"/>
    </location>
</feature>
<feature type="transmembrane region" description="Helical" evidence="10">
    <location>
        <begin position="198"/>
        <end position="220"/>
    </location>
</feature>
<dbReference type="InterPro" id="IPR034294">
    <property type="entry name" value="Aquaporin_transptr"/>
</dbReference>
<dbReference type="Proteomes" id="UP000231451">
    <property type="component" value="Unassembled WGS sequence"/>
</dbReference>
<dbReference type="PANTHER" id="PTHR19139:SF199">
    <property type="entry name" value="MIP17260P"/>
    <property type="match status" value="1"/>
</dbReference>
<comment type="subcellular location">
    <subcellularLocation>
        <location evidence="1">Cell membrane</location>
        <topology evidence="1">Multi-pass membrane protein</topology>
    </subcellularLocation>
</comment>
<dbReference type="GO" id="GO:0005886">
    <property type="term" value="C:plasma membrane"/>
    <property type="evidence" value="ECO:0007669"/>
    <property type="project" value="UniProtKB-SubCell"/>
</dbReference>
<evidence type="ECO:0000256" key="1">
    <source>
        <dbReference type="ARBA" id="ARBA00004651"/>
    </source>
</evidence>
<evidence type="ECO:0000256" key="8">
    <source>
        <dbReference type="RuleBase" id="RU000477"/>
    </source>
</evidence>
<protein>
    <submittedName>
        <fullName evidence="11">Glycerol transporter</fullName>
    </submittedName>
</protein>
<gene>
    <name evidence="11" type="ORF">CSQ87_08625</name>
</gene>
<dbReference type="PRINTS" id="PR00783">
    <property type="entry name" value="MINTRINSICP"/>
</dbReference>
<comment type="similarity">
    <text evidence="2 8">Belongs to the MIP/aquaporin (TC 1.A.8) family.</text>
</comment>
<dbReference type="Pfam" id="PF00230">
    <property type="entry name" value="MIP"/>
    <property type="match status" value="1"/>
</dbReference>
<sequence length="422" mass="43402">MLHSGLASFSQRGRNNLHADIWNIRLSGISRCGFQADSQETTAFHYNAGYPPLVLCESFVRSIRREIMSEPNIPDRTTNEATTEESTAVTPESPASAAAEETTAEPADAKNAPKVDGAAMARRALAEFAGSFFVCFALFAAGTYGTVLYGANVVFVAVIAALAYGAAAATFSRISGGHFNPAVTLAAALTSRIGWLDALAYVVAQLLGGIVAGALTVAVLPTSGTVGAKVWLASAVNGFGEGSPSNSMLSQAGISFNMTMAIVVEVAMGLLVVAAAMNTLREDGSPTDAHTVATAVSYGVASAVAFPITGAGLNPVRSTGIALFAQGKGLTVEPLQQLWVFWVCPLLAGAVVALVMLLVDTMRQKAEVAVLPTEAESTESYAAADSENAGDATETASETEGDATVADEGSHGSEAPAKAEER</sequence>
<evidence type="ECO:0000256" key="4">
    <source>
        <dbReference type="ARBA" id="ARBA00022475"/>
    </source>
</evidence>